<dbReference type="Pfam" id="PF00855">
    <property type="entry name" value="PWWP"/>
    <property type="match status" value="1"/>
</dbReference>
<dbReference type="CDD" id="cd05162">
    <property type="entry name" value="PWWP"/>
    <property type="match status" value="1"/>
</dbReference>
<proteinExistence type="predicted"/>
<dbReference type="PROSITE" id="PS51257">
    <property type="entry name" value="PROKAR_LIPOPROTEIN"/>
    <property type="match status" value="1"/>
</dbReference>
<dbReference type="PROSITE" id="PS50812">
    <property type="entry name" value="PWWP"/>
    <property type="match status" value="1"/>
</dbReference>
<evidence type="ECO:0000313" key="3">
    <source>
        <dbReference type="EMBL" id="RZB51799.1"/>
    </source>
</evidence>
<dbReference type="GO" id="GO:0005739">
    <property type="term" value="C:mitochondrion"/>
    <property type="evidence" value="ECO:0007669"/>
    <property type="project" value="GOC"/>
</dbReference>
<dbReference type="EMBL" id="QZWG01000018">
    <property type="protein sequence ID" value="RZB51799.1"/>
    <property type="molecule type" value="Genomic_DNA"/>
</dbReference>
<dbReference type="PANTHER" id="PTHR11995:SF14">
    <property type="entry name" value="NADH DEHYDROGENASE [UBIQUINONE] IRON-SULFUR PROTEIN 7, MITOCHONDRIAL"/>
    <property type="match status" value="1"/>
</dbReference>
<comment type="caution">
    <text evidence="3">The sequence shown here is derived from an EMBL/GenBank/DDBJ whole genome shotgun (WGS) entry which is preliminary data.</text>
</comment>
<evidence type="ECO:0000259" key="2">
    <source>
        <dbReference type="PROSITE" id="PS50812"/>
    </source>
</evidence>
<dbReference type="PANTHER" id="PTHR11995">
    <property type="entry name" value="NADH DEHYDROGENASE"/>
    <property type="match status" value="1"/>
</dbReference>
<organism evidence="3 4">
    <name type="scientific">Glycine soja</name>
    <name type="common">Wild soybean</name>
    <dbReference type="NCBI Taxonomy" id="3848"/>
    <lineage>
        <taxon>Eukaryota</taxon>
        <taxon>Viridiplantae</taxon>
        <taxon>Streptophyta</taxon>
        <taxon>Embryophyta</taxon>
        <taxon>Tracheophyta</taxon>
        <taxon>Spermatophyta</taxon>
        <taxon>Magnoliopsida</taxon>
        <taxon>eudicotyledons</taxon>
        <taxon>Gunneridae</taxon>
        <taxon>Pentapetalae</taxon>
        <taxon>rosids</taxon>
        <taxon>fabids</taxon>
        <taxon>Fabales</taxon>
        <taxon>Fabaceae</taxon>
        <taxon>Papilionoideae</taxon>
        <taxon>50 kb inversion clade</taxon>
        <taxon>NPAAA clade</taxon>
        <taxon>indigoferoid/millettioid clade</taxon>
        <taxon>Phaseoleae</taxon>
        <taxon>Glycine</taxon>
        <taxon>Glycine subgen. Soja</taxon>
    </lineage>
</organism>
<evidence type="ECO:0000313" key="4">
    <source>
        <dbReference type="Proteomes" id="UP000289340"/>
    </source>
</evidence>
<name>A0A445FSE3_GLYSO</name>
<keyword evidence="1" id="KW-0408">Iron</keyword>
<sequence length="148" mass="16602">MLKVDDLMNWARHGSIWPMTFGLASCAIEMMHIGAAHYDLDRFVSLIVVSTLTNKMAPALRKYSLYPFSRIQTIMAYGMSGKSEISEGGANDSVASVGDVIFVKLRDSSWWPAQVVDENSVNKSVKPSKLTKQLPRDILVRHYGSYTW</sequence>
<dbReference type="InterPro" id="IPR000313">
    <property type="entry name" value="PWWP_dom"/>
</dbReference>
<protein>
    <submittedName>
        <fullName evidence="3">NADH dehydrogenase [ubiquinone] iron-sulfur protein 7, mitochondrial</fullName>
    </submittedName>
</protein>
<keyword evidence="3" id="KW-0830">Ubiquinone</keyword>
<dbReference type="AlphaFoldDB" id="A0A445FSE3"/>
<dbReference type="Gene3D" id="3.40.50.12280">
    <property type="match status" value="1"/>
</dbReference>
<feature type="domain" description="PWWP" evidence="2">
    <location>
        <begin position="97"/>
        <end position="148"/>
    </location>
</feature>
<reference evidence="3 4" key="1">
    <citation type="submission" date="2018-09" db="EMBL/GenBank/DDBJ databases">
        <title>A high-quality reference genome of wild soybean provides a powerful tool to mine soybean genomes.</title>
        <authorList>
            <person name="Xie M."/>
            <person name="Chung C.Y.L."/>
            <person name="Li M.-W."/>
            <person name="Wong F.-L."/>
            <person name="Chan T.-F."/>
            <person name="Lam H.-M."/>
        </authorList>
    </citation>
    <scope>NUCLEOTIDE SEQUENCE [LARGE SCALE GENOMIC DNA]</scope>
    <source>
        <strain evidence="4">cv. W05</strain>
        <tissue evidence="3">Hypocotyl of etiolated seedlings</tissue>
    </source>
</reference>
<gene>
    <name evidence="3" type="ORF">D0Y65_048289</name>
</gene>
<dbReference type="GO" id="GO:0032981">
    <property type="term" value="P:mitochondrial respiratory chain complex I assembly"/>
    <property type="evidence" value="ECO:0007669"/>
    <property type="project" value="TreeGrafter"/>
</dbReference>
<dbReference type="GO" id="GO:0009060">
    <property type="term" value="P:aerobic respiration"/>
    <property type="evidence" value="ECO:0007669"/>
    <property type="project" value="TreeGrafter"/>
</dbReference>
<dbReference type="Gene3D" id="2.30.30.140">
    <property type="match status" value="1"/>
</dbReference>
<dbReference type="Proteomes" id="UP000289340">
    <property type="component" value="Chromosome 18"/>
</dbReference>
<keyword evidence="4" id="KW-1185">Reference proteome</keyword>
<dbReference type="GO" id="GO:0015990">
    <property type="term" value="P:electron transport coupled proton transport"/>
    <property type="evidence" value="ECO:0007669"/>
    <property type="project" value="TreeGrafter"/>
</dbReference>
<dbReference type="SUPFAM" id="SSF63748">
    <property type="entry name" value="Tudor/PWWP/MBT"/>
    <property type="match status" value="1"/>
</dbReference>
<evidence type="ECO:0000256" key="1">
    <source>
        <dbReference type="ARBA" id="ARBA00023004"/>
    </source>
</evidence>
<dbReference type="GO" id="GO:0008137">
    <property type="term" value="F:NADH dehydrogenase (ubiquinone) activity"/>
    <property type="evidence" value="ECO:0007669"/>
    <property type="project" value="TreeGrafter"/>
</dbReference>
<accession>A0A445FSE3</accession>
<dbReference type="GO" id="GO:0045271">
    <property type="term" value="C:respiratory chain complex I"/>
    <property type="evidence" value="ECO:0007669"/>
    <property type="project" value="TreeGrafter"/>
</dbReference>
<dbReference type="SUPFAM" id="SSF56770">
    <property type="entry name" value="HydA/Nqo6-like"/>
    <property type="match status" value="1"/>
</dbReference>